<keyword evidence="3" id="KW-1185">Reference proteome</keyword>
<feature type="transmembrane region" description="Helical" evidence="1">
    <location>
        <begin position="279"/>
        <end position="296"/>
    </location>
</feature>
<keyword evidence="1" id="KW-0472">Membrane</keyword>
<dbReference type="InterPro" id="IPR052354">
    <property type="entry name" value="Cell_Wall_Dynamics_Protein"/>
</dbReference>
<comment type="caution">
    <text evidence="2">The sequence shown here is derived from an EMBL/GenBank/DDBJ whole genome shotgun (WGS) entry which is preliminary data.</text>
</comment>
<reference evidence="2 3" key="1">
    <citation type="submission" date="2020-05" db="EMBL/GenBank/DDBJ databases">
        <authorList>
            <person name="Kim M.K."/>
        </authorList>
    </citation>
    <scope>NUCLEOTIDE SEQUENCE [LARGE SCALE GENOMIC DNA]</scope>
    <source>
        <strain evidence="2 3">BT25</strain>
    </source>
</reference>
<evidence type="ECO:0000256" key="1">
    <source>
        <dbReference type="SAM" id="Phobius"/>
    </source>
</evidence>
<dbReference type="InterPro" id="IPR023346">
    <property type="entry name" value="Lysozyme-like_dom_sf"/>
</dbReference>
<keyword evidence="1" id="KW-0812">Transmembrane</keyword>
<dbReference type="EMBL" id="JABUMX010000001">
    <property type="protein sequence ID" value="NTS30654.1"/>
    <property type="molecule type" value="Genomic_DNA"/>
</dbReference>
<sequence length="314" mass="34349">MLRRIAKATPNATNAASLVEAVNEYGAKIGLDQPHRLAQFVPQTMHESGGLKYNKEIWGPTAAQKRYEGRKDLGNTQKGDGSKYRGYGLLQVTGRANVTAFYKWCVAKGMNPPNFIEKPELIATAPWSAVSALWYWDTRNLNKLADRGDNENITRSINGGLNGYDDRLSYYDRTALVFLGYAVNELTKFQKDHGLAADGLSGPLTRAEMHKALVALTDKPSLAKTVQAAPVVEEKKVPVKLGNPDKPWYQSKSLAALGVTGTTVTTAVASVGTIPWQNLIVLVVAAFVALGAFMIWSRIQDRKKQAEKAEALKS</sequence>
<dbReference type="PANTHER" id="PTHR34408:SF2">
    <property type="entry name" value="CELL WALL-BINDING PROTEIN YWSB"/>
    <property type="match status" value="1"/>
</dbReference>
<proteinExistence type="predicted"/>
<keyword evidence="1" id="KW-1133">Transmembrane helix</keyword>
<dbReference type="GO" id="GO:0016787">
    <property type="term" value="F:hydrolase activity"/>
    <property type="evidence" value="ECO:0007669"/>
    <property type="project" value="UniProtKB-KW"/>
</dbReference>
<evidence type="ECO:0000313" key="2">
    <source>
        <dbReference type="EMBL" id="NTS30654.1"/>
    </source>
</evidence>
<dbReference type="Proteomes" id="UP000550508">
    <property type="component" value="Unassembled WGS sequence"/>
</dbReference>
<organism evidence="2 3">
    <name type="scientific">Phyllobacterium pellucidum</name>
    <dbReference type="NCBI Taxonomy" id="2740464"/>
    <lineage>
        <taxon>Bacteria</taxon>
        <taxon>Pseudomonadati</taxon>
        <taxon>Pseudomonadota</taxon>
        <taxon>Alphaproteobacteria</taxon>
        <taxon>Hyphomicrobiales</taxon>
        <taxon>Phyllobacteriaceae</taxon>
        <taxon>Phyllobacterium</taxon>
    </lineage>
</organism>
<dbReference type="Gene3D" id="1.10.530.10">
    <property type="match status" value="1"/>
</dbReference>
<dbReference type="PANTHER" id="PTHR34408">
    <property type="entry name" value="FAMILY PROTEIN, PUTATIVE-RELATED"/>
    <property type="match status" value="1"/>
</dbReference>
<accession>A0A849VNP2</accession>
<keyword evidence="2" id="KW-0378">Hydrolase</keyword>
<gene>
    <name evidence="2" type="ORF">HQ945_05250</name>
</gene>
<evidence type="ECO:0000313" key="3">
    <source>
        <dbReference type="Proteomes" id="UP000550508"/>
    </source>
</evidence>
<dbReference type="SUPFAM" id="SSF53955">
    <property type="entry name" value="Lysozyme-like"/>
    <property type="match status" value="1"/>
</dbReference>
<feature type="transmembrane region" description="Helical" evidence="1">
    <location>
        <begin position="254"/>
        <end position="273"/>
    </location>
</feature>
<name>A0A849VNP2_9HYPH</name>
<protein>
    <submittedName>
        <fullName evidence="2">Glycoside hydrolase family 19 protein</fullName>
    </submittedName>
</protein>
<dbReference type="AlphaFoldDB" id="A0A849VNP2"/>